<dbReference type="OrthoDB" id="2789670at2759"/>
<dbReference type="SUPFAM" id="SSF48264">
    <property type="entry name" value="Cytochrome P450"/>
    <property type="match status" value="1"/>
</dbReference>
<dbReference type="InterPro" id="IPR001128">
    <property type="entry name" value="Cyt_P450"/>
</dbReference>
<evidence type="ECO:0000256" key="2">
    <source>
        <dbReference type="ARBA" id="ARBA00005179"/>
    </source>
</evidence>
<comment type="caution">
    <text evidence="12">The sequence shown here is derived from an EMBL/GenBank/DDBJ whole genome shotgun (WGS) entry which is preliminary data.</text>
</comment>
<dbReference type="PRINTS" id="PR00463">
    <property type="entry name" value="EP450I"/>
</dbReference>
<dbReference type="AlphaFoldDB" id="A0A8H5CES6"/>
<keyword evidence="5 9" id="KW-0479">Metal-binding</keyword>
<evidence type="ECO:0000256" key="10">
    <source>
        <dbReference type="RuleBase" id="RU000461"/>
    </source>
</evidence>
<protein>
    <recommendedName>
        <fullName evidence="14">Cytochrome P450</fullName>
    </recommendedName>
</protein>
<evidence type="ECO:0000256" key="8">
    <source>
        <dbReference type="ARBA" id="ARBA00023033"/>
    </source>
</evidence>
<dbReference type="GO" id="GO:0004497">
    <property type="term" value="F:monooxygenase activity"/>
    <property type="evidence" value="ECO:0007669"/>
    <property type="project" value="UniProtKB-KW"/>
</dbReference>
<comment type="similarity">
    <text evidence="3 10">Belongs to the cytochrome P450 family.</text>
</comment>
<dbReference type="PROSITE" id="PS00086">
    <property type="entry name" value="CYTOCHROME_P450"/>
    <property type="match status" value="1"/>
</dbReference>
<reference evidence="12 13" key="1">
    <citation type="journal article" date="2020" name="ISME J.">
        <title>Uncovering the hidden diversity of litter-decomposition mechanisms in mushroom-forming fungi.</title>
        <authorList>
            <person name="Floudas D."/>
            <person name="Bentzer J."/>
            <person name="Ahren D."/>
            <person name="Johansson T."/>
            <person name="Persson P."/>
            <person name="Tunlid A."/>
        </authorList>
    </citation>
    <scope>NUCLEOTIDE SEQUENCE [LARGE SCALE GENOMIC DNA]</scope>
    <source>
        <strain evidence="12 13">CBS 175.51</strain>
    </source>
</reference>
<sequence length="453" mass="50057">MPPGADCVPPWVFAVAGLLVITAIRAISSRRSRAGSNPRGLPLPPGPKGLPFIGNALSLPQTLPWEGYHELCKEYGDMVYLTALGQGILIIDSYHHATELLDKRAANYCDRPTAPILDLIIMRTSYGFDDTEQNEKLIHTADAMMRGFVEATTPGRFLVNAFPILKHAPSWFPGTSFRAFCTDYLKLSYKTIESSFEDAQRDITNGRKSEHPSIAAAIVDRLSEESLQPQERAEMEAMAKGVCAVAYIGGSETTLAAATALIIALANHPGVQRKAQAELDAVIGDRLPLISDRPDLPYVSAVVKEIGRWYNPAPLLFALAHVSREDDEHNGYFIPKGTMVVPISWTMMHDPEVWDNPNDFRPERYLKDGKIDPSVPDAERAAFGFGRRICPGRHFSDDALFLFASSLLAAFHVSPPNDEDGNPVPIPLNLKFELIAKPLPFKCNFTSRSRRDF</sequence>
<dbReference type="Pfam" id="PF00067">
    <property type="entry name" value="p450"/>
    <property type="match status" value="2"/>
</dbReference>
<dbReference type="InterPro" id="IPR050364">
    <property type="entry name" value="Cytochrome_P450_fung"/>
</dbReference>
<name>A0A8H5CES6_9AGAR</name>
<evidence type="ECO:0000256" key="5">
    <source>
        <dbReference type="ARBA" id="ARBA00022723"/>
    </source>
</evidence>
<comment type="cofactor">
    <cofactor evidence="1 9">
        <name>heme</name>
        <dbReference type="ChEBI" id="CHEBI:30413"/>
    </cofactor>
</comment>
<comment type="pathway">
    <text evidence="2">Secondary metabolite biosynthesis.</text>
</comment>
<evidence type="ECO:0000256" key="7">
    <source>
        <dbReference type="ARBA" id="ARBA00023004"/>
    </source>
</evidence>
<evidence type="ECO:0000256" key="4">
    <source>
        <dbReference type="ARBA" id="ARBA00022617"/>
    </source>
</evidence>
<evidence type="ECO:0000256" key="3">
    <source>
        <dbReference type="ARBA" id="ARBA00010617"/>
    </source>
</evidence>
<dbReference type="GO" id="GO:0005506">
    <property type="term" value="F:iron ion binding"/>
    <property type="evidence" value="ECO:0007669"/>
    <property type="project" value="InterPro"/>
</dbReference>
<accession>A0A8H5CES6</accession>
<keyword evidence="11" id="KW-1133">Transmembrane helix</keyword>
<dbReference type="InterPro" id="IPR002401">
    <property type="entry name" value="Cyt_P450_E_grp-I"/>
</dbReference>
<keyword evidence="8 10" id="KW-0503">Monooxygenase</keyword>
<dbReference type="Gene3D" id="1.10.630.10">
    <property type="entry name" value="Cytochrome P450"/>
    <property type="match status" value="2"/>
</dbReference>
<evidence type="ECO:0000256" key="1">
    <source>
        <dbReference type="ARBA" id="ARBA00001971"/>
    </source>
</evidence>
<dbReference type="InterPro" id="IPR036396">
    <property type="entry name" value="Cyt_P450_sf"/>
</dbReference>
<keyword evidence="6 10" id="KW-0560">Oxidoreductase</keyword>
<evidence type="ECO:0000256" key="9">
    <source>
        <dbReference type="PIRSR" id="PIRSR602401-1"/>
    </source>
</evidence>
<keyword evidence="13" id="KW-1185">Reference proteome</keyword>
<keyword evidence="11" id="KW-0812">Transmembrane</keyword>
<evidence type="ECO:0000313" key="12">
    <source>
        <dbReference type="EMBL" id="KAF5340399.1"/>
    </source>
</evidence>
<evidence type="ECO:0000256" key="6">
    <source>
        <dbReference type="ARBA" id="ARBA00023002"/>
    </source>
</evidence>
<evidence type="ECO:0000313" key="13">
    <source>
        <dbReference type="Proteomes" id="UP000541558"/>
    </source>
</evidence>
<dbReference type="InterPro" id="IPR017972">
    <property type="entry name" value="Cyt_P450_CS"/>
</dbReference>
<dbReference type="PANTHER" id="PTHR46300">
    <property type="entry name" value="P450, PUTATIVE (EUROFUNG)-RELATED-RELATED"/>
    <property type="match status" value="1"/>
</dbReference>
<keyword evidence="11" id="KW-0472">Membrane</keyword>
<dbReference type="Proteomes" id="UP000541558">
    <property type="component" value="Unassembled WGS sequence"/>
</dbReference>
<evidence type="ECO:0008006" key="14">
    <source>
        <dbReference type="Google" id="ProtNLM"/>
    </source>
</evidence>
<dbReference type="GO" id="GO:0020037">
    <property type="term" value="F:heme binding"/>
    <property type="evidence" value="ECO:0007669"/>
    <property type="project" value="InterPro"/>
</dbReference>
<dbReference type="GO" id="GO:0016705">
    <property type="term" value="F:oxidoreductase activity, acting on paired donors, with incorporation or reduction of molecular oxygen"/>
    <property type="evidence" value="ECO:0007669"/>
    <property type="project" value="InterPro"/>
</dbReference>
<evidence type="ECO:0000256" key="11">
    <source>
        <dbReference type="SAM" id="Phobius"/>
    </source>
</evidence>
<keyword evidence="7 9" id="KW-0408">Iron</keyword>
<gene>
    <name evidence="12" type="ORF">D9611_007830</name>
</gene>
<dbReference type="PANTHER" id="PTHR46300:SF7">
    <property type="entry name" value="P450, PUTATIVE (EUROFUNG)-RELATED"/>
    <property type="match status" value="1"/>
</dbReference>
<keyword evidence="4 9" id="KW-0349">Heme</keyword>
<organism evidence="12 13">
    <name type="scientific">Ephemerocybe angulata</name>
    <dbReference type="NCBI Taxonomy" id="980116"/>
    <lineage>
        <taxon>Eukaryota</taxon>
        <taxon>Fungi</taxon>
        <taxon>Dikarya</taxon>
        <taxon>Basidiomycota</taxon>
        <taxon>Agaricomycotina</taxon>
        <taxon>Agaricomycetes</taxon>
        <taxon>Agaricomycetidae</taxon>
        <taxon>Agaricales</taxon>
        <taxon>Agaricineae</taxon>
        <taxon>Psathyrellaceae</taxon>
        <taxon>Ephemerocybe</taxon>
    </lineage>
</organism>
<feature type="transmembrane region" description="Helical" evidence="11">
    <location>
        <begin position="12"/>
        <end position="28"/>
    </location>
</feature>
<dbReference type="EMBL" id="JAACJK010000004">
    <property type="protein sequence ID" value="KAF5340399.1"/>
    <property type="molecule type" value="Genomic_DNA"/>
</dbReference>
<proteinExistence type="inferred from homology"/>
<feature type="binding site" description="axial binding residue" evidence="9">
    <location>
        <position position="390"/>
    </location>
    <ligand>
        <name>heme</name>
        <dbReference type="ChEBI" id="CHEBI:30413"/>
    </ligand>
    <ligandPart>
        <name>Fe</name>
        <dbReference type="ChEBI" id="CHEBI:18248"/>
    </ligandPart>
</feature>